<dbReference type="Proteomes" id="UP000598775">
    <property type="component" value="Unassembled WGS sequence"/>
</dbReference>
<dbReference type="SUPFAM" id="SSF56281">
    <property type="entry name" value="Metallo-hydrolase/oxidoreductase"/>
    <property type="match status" value="1"/>
</dbReference>
<accession>A0A917B8W8</accession>
<protein>
    <submittedName>
        <fullName evidence="2">MBL fold metallo-hydrolase</fullName>
    </submittedName>
</protein>
<dbReference type="Pfam" id="PF00753">
    <property type="entry name" value="Lactamase_B"/>
    <property type="match status" value="1"/>
</dbReference>
<proteinExistence type="predicted"/>
<comment type="caution">
    <text evidence="2">The sequence shown here is derived from an EMBL/GenBank/DDBJ whole genome shotgun (WGS) entry which is preliminary data.</text>
</comment>
<reference evidence="2 3" key="1">
    <citation type="journal article" date="2014" name="Int. J. Syst. Evol. Microbiol.">
        <title>Complete genome sequence of Corynebacterium casei LMG S-19264T (=DSM 44701T), isolated from a smear-ripened cheese.</title>
        <authorList>
            <consortium name="US DOE Joint Genome Institute (JGI-PGF)"/>
            <person name="Walter F."/>
            <person name="Albersmeier A."/>
            <person name="Kalinowski J."/>
            <person name="Ruckert C."/>
        </authorList>
    </citation>
    <scope>NUCLEOTIDE SEQUENCE [LARGE SCALE GENOMIC DNA]</scope>
    <source>
        <strain evidence="2 3">CGMCC 1.12976</strain>
    </source>
</reference>
<organism evidence="2 3">
    <name type="scientific">Subtercola lobariae</name>
    <dbReference type="NCBI Taxonomy" id="1588641"/>
    <lineage>
        <taxon>Bacteria</taxon>
        <taxon>Bacillati</taxon>
        <taxon>Actinomycetota</taxon>
        <taxon>Actinomycetes</taxon>
        <taxon>Micrococcales</taxon>
        <taxon>Microbacteriaceae</taxon>
        <taxon>Subtercola</taxon>
    </lineage>
</organism>
<evidence type="ECO:0000259" key="1">
    <source>
        <dbReference type="SMART" id="SM00849"/>
    </source>
</evidence>
<dbReference type="EMBL" id="BMGP01000004">
    <property type="protein sequence ID" value="GGF30984.1"/>
    <property type="molecule type" value="Genomic_DNA"/>
</dbReference>
<feature type="domain" description="Metallo-beta-lactamase" evidence="1">
    <location>
        <begin position="42"/>
        <end position="255"/>
    </location>
</feature>
<dbReference type="PANTHER" id="PTHR42951:SF17">
    <property type="entry name" value="METALLO-BETA-LACTAMASE DOMAIN-CONTAINING PROTEIN"/>
    <property type="match status" value="1"/>
</dbReference>
<evidence type="ECO:0000313" key="2">
    <source>
        <dbReference type="EMBL" id="GGF30984.1"/>
    </source>
</evidence>
<dbReference type="InterPro" id="IPR050855">
    <property type="entry name" value="NDM-1-like"/>
</dbReference>
<sequence length="329" mass="35261">MMRETSSAQYEATLAAAVPPLEQVRPNVWALPLAIPSELLPYILSYFVIDDSGFVHVIDAGWDSDENWQSVLAALKTMGASAERVASVTLTHMHRDHVGMTHRYQQATPARVQLSRVEDEAIRAMLLAEQGPAVSVDALAEAWGIPPSRQAELDVTFNPEGDQVAIEADVLVDEGDDLGVPGTGIQVISTPGHTFGSISLAAPGEQLLFTGDHVLPAIFGGLGLGGPTASNPVSDYVRSLEKLAPYDSFEVLPGHGYRFTGLAARRAESAEHHLKRSREAAAVLAANPAASTWEVASQLKWSAGWENLHGAYVRSALAQTAWHMERAGS</sequence>
<dbReference type="SMART" id="SM00849">
    <property type="entry name" value="Lactamase_B"/>
    <property type="match status" value="1"/>
</dbReference>
<evidence type="ECO:0000313" key="3">
    <source>
        <dbReference type="Proteomes" id="UP000598775"/>
    </source>
</evidence>
<dbReference type="InterPro" id="IPR036866">
    <property type="entry name" value="RibonucZ/Hydroxyglut_hydro"/>
</dbReference>
<dbReference type="Gene3D" id="3.60.15.10">
    <property type="entry name" value="Ribonuclease Z/Hydroxyacylglutathione hydrolase-like"/>
    <property type="match status" value="1"/>
</dbReference>
<gene>
    <name evidence="2" type="primary">ampC</name>
    <name evidence="2" type="ORF">GCM10011399_25250</name>
</gene>
<dbReference type="AlphaFoldDB" id="A0A917B8W8"/>
<dbReference type="PANTHER" id="PTHR42951">
    <property type="entry name" value="METALLO-BETA-LACTAMASE DOMAIN-CONTAINING"/>
    <property type="match status" value="1"/>
</dbReference>
<dbReference type="InterPro" id="IPR001279">
    <property type="entry name" value="Metallo-B-lactamas"/>
</dbReference>
<name>A0A917B8W8_9MICO</name>
<dbReference type="RefSeq" id="WP_188678813.1">
    <property type="nucleotide sequence ID" value="NZ_BMGP01000004.1"/>
</dbReference>
<keyword evidence="3" id="KW-1185">Reference proteome</keyword>